<evidence type="ECO:0000313" key="2">
    <source>
        <dbReference type="Proteomes" id="UP000275267"/>
    </source>
</evidence>
<accession>A0A3L6PNR7</accession>
<reference evidence="2" key="1">
    <citation type="journal article" date="2019" name="Nat. Commun.">
        <title>The genome of broomcorn millet.</title>
        <authorList>
            <person name="Zou C."/>
            <person name="Miki D."/>
            <person name="Li D."/>
            <person name="Tang Q."/>
            <person name="Xiao L."/>
            <person name="Rajput S."/>
            <person name="Deng P."/>
            <person name="Jia W."/>
            <person name="Huang R."/>
            <person name="Zhang M."/>
            <person name="Sun Y."/>
            <person name="Hu J."/>
            <person name="Fu X."/>
            <person name="Schnable P.S."/>
            <person name="Li F."/>
            <person name="Zhang H."/>
            <person name="Feng B."/>
            <person name="Zhu X."/>
            <person name="Liu R."/>
            <person name="Schnable J.C."/>
            <person name="Zhu J.-K."/>
            <person name="Zhang H."/>
        </authorList>
    </citation>
    <scope>NUCLEOTIDE SEQUENCE [LARGE SCALE GENOMIC DNA]</scope>
</reference>
<gene>
    <name evidence="1" type="ORF">C2845_PM14G11190</name>
</gene>
<keyword evidence="2" id="KW-1185">Reference proteome</keyword>
<name>A0A3L6PNR7_PANMI</name>
<dbReference type="AlphaFoldDB" id="A0A3L6PNR7"/>
<dbReference type="EMBL" id="PQIB02000016">
    <property type="protein sequence ID" value="RLM61491.1"/>
    <property type="molecule type" value="Genomic_DNA"/>
</dbReference>
<comment type="caution">
    <text evidence="1">The sequence shown here is derived from an EMBL/GenBank/DDBJ whole genome shotgun (WGS) entry which is preliminary data.</text>
</comment>
<sequence>MTAEVWEQWVLAYGSKGRFDVDSEELDLQAMKSTGCPPCLNYGFLEIAEEQHEIWFDRRNVYSLDKFVEDMAGKMIWGRTQTLIIWGVDIDSGSEWKLTSNLSLRTWLDLGGMRM</sequence>
<evidence type="ECO:0000313" key="1">
    <source>
        <dbReference type="EMBL" id="RLM61491.1"/>
    </source>
</evidence>
<organism evidence="1 2">
    <name type="scientific">Panicum miliaceum</name>
    <name type="common">Proso millet</name>
    <name type="synonym">Broomcorn millet</name>
    <dbReference type="NCBI Taxonomy" id="4540"/>
    <lineage>
        <taxon>Eukaryota</taxon>
        <taxon>Viridiplantae</taxon>
        <taxon>Streptophyta</taxon>
        <taxon>Embryophyta</taxon>
        <taxon>Tracheophyta</taxon>
        <taxon>Spermatophyta</taxon>
        <taxon>Magnoliopsida</taxon>
        <taxon>Liliopsida</taxon>
        <taxon>Poales</taxon>
        <taxon>Poaceae</taxon>
        <taxon>PACMAD clade</taxon>
        <taxon>Panicoideae</taxon>
        <taxon>Panicodae</taxon>
        <taxon>Paniceae</taxon>
        <taxon>Panicinae</taxon>
        <taxon>Panicum</taxon>
        <taxon>Panicum sect. Panicum</taxon>
    </lineage>
</organism>
<proteinExistence type="predicted"/>
<dbReference type="Proteomes" id="UP000275267">
    <property type="component" value="Unassembled WGS sequence"/>
</dbReference>
<protein>
    <submittedName>
        <fullName evidence="1">Uncharacterized protein</fullName>
    </submittedName>
</protein>